<dbReference type="Proteomes" id="UP000053675">
    <property type="component" value="Unassembled WGS sequence"/>
</dbReference>
<dbReference type="SUPFAM" id="SSF90257">
    <property type="entry name" value="Myosin rod fragments"/>
    <property type="match status" value="1"/>
</dbReference>
<reference evidence="2 3" key="1">
    <citation type="submission" date="2014-05" db="EMBL/GenBank/DDBJ databases">
        <title>Draft Genome Sequence of Nitratireductor basaltis Strain UMTGB225, A Marine Bacterium Isolated from Green Barrel Tunicate.</title>
        <authorList>
            <person name="Gan H.Y."/>
        </authorList>
    </citation>
    <scope>NUCLEOTIDE SEQUENCE [LARGE SCALE GENOMIC DNA]</scope>
    <source>
        <strain evidence="2 3">UMTGB225</strain>
    </source>
</reference>
<dbReference type="Pfam" id="PF03869">
    <property type="entry name" value="Arc"/>
    <property type="match status" value="1"/>
</dbReference>
<dbReference type="STRING" id="472175.EL18_01521"/>
<dbReference type="AlphaFoldDB" id="A0A084UC00"/>
<comment type="caution">
    <text evidence="2">The sequence shown here is derived from an EMBL/GenBank/DDBJ whole genome shotgun (WGS) entry which is preliminary data.</text>
</comment>
<feature type="domain" description="Arc-like DNA binding" evidence="1">
    <location>
        <begin position="7"/>
        <end position="44"/>
    </location>
</feature>
<name>A0A084UC00_9HYPH</name>
<dbReference type="GO" id="GO:0003677">
    <property type="term" value="F:DNA binding"/>
    <property type="evidence" value="ECO:0007669"/>
    <property type="project" value="UniProtKB-KW"/>
</dbReference>
<dbReference type="InterPro" id="IPR010985">
    <property type="entry name" value="Ribbon_hlx_hlx"/>
</dbReference>
<keyword evidence="3" id="KW-1185">Reference proteome</keyword>
<evidence type="ECO:0000259" key="1">
    <source>
        <dbReference type="Pfam" id="PF03869"/>
    </source>
</evidence>
<proteinExistence type="predicted"/>
<dbReference type="OrthoDB" id="8115302at2"/>
<keyword evidence="2" id="KW-0238">DNA-binding</keyword>
<evidence type="ECO:0000313" key="3">
    <source>
        <dbReference type="Proteomes" id="UP000053675"/>
    </source>
</evidence>
<dbReference type="EMBL" id="JMQM01000001">
    <property type="protein sequence ID" value="KFB10486.1"/>
    <property type="molecule type" value="Genomic_DNA"/>
</dbReference>
<dbReference type="PATRIC" id="fig|472175.3.peg.1534"/>
<dbReference type="InterPro" id="IPR013321">
    <property type="entry name" value="Arc_rbn_hlx_hlx"/>
</dbReference>
<sequence length="154" mass="17354">MAKVSRGSEQAMIRLPDGLRDQLKAAAEQNGRSMNAEIIWRIENYQKAQAAWAQVDSELAKLEGEVESQSDEIARLYEERSSLFEMLNNQERLLQLQRETYRTLSILARSLGEAILADGDRSEFARVLASGLAAIEVDNSSEASEKVPRQPWED</sequence>
<accession>A0A084UC00</accession>
<dbReference type="InterPro" id="IPR005569">
    <property type="entry name" value="Arc_DNA-bd_dom"/>
</dbReference>
<evidence type="ECO:0000313" key="2">
    <source>
        <dbReference type="EMBL" id="KFB10486.1"/>
    </source>
</evidence>
<dbReference type="RefSeq" id="WP_036481365.1">
    <property type="nucleotide sequence ID" value="NZ_JMQM01000001.1"/>
</dbReference>
<dbReference type="SUPFAM" id="SSF47598">
    <property type="entry name" value="Ribbon-helix-helix"/>
    <property type="match status" value="1"/>
</dbReference>
<dbReference type="Gene3D" id="1.10.1220.10">
    <property type="entry name" value="Met repressor-like"/>
    <property type="match status" value="1"/>
</dbReference>
<dbReference type="GO" id="GO:0006355">
    <property type="term" value="P:regulation of DNA-templated transcription"/>
    <property type="evidence" value="ECO:0007669"/>
    <property type="project" value="InterPro"/>
</dbReference>
<organism evidence="2 3">
    <name type="scientific">Nitratireductor basaltis</name>
    <dbReference type="NCBI Taxonomy" id="472175"/>
    <lineage>
        <taxon>Bacteria</taxon>
        <taxon>Pseudomonadati</taxon>
        <taxon>Pseudomonadota</taxon>
        <taxon>Alphaproteobacteria</taxon>
        <taxon>Hyphomicrobiales</taxon>
        <taxon>Phyllobacteriaceae</taxon>
        <taxon>Nitratireductor</taxon>
    </lineage>
</organism>
<protein>
    <submittedName>
        <fullName evidence="2">DNA-binding protein</fullName>
    </submittedName>
</protein>
<gene>
    <name evidence="2" type="ORF">EL18_01521</name>
</gene>